<dbReference type="EMBL" id="JANTQA010000036">
    <property type="protein sequence ID" value="KAJ3435779.1"/>
    <property type="molecule type" value="Genomic_DNA"/>
</dbReference>
<feature type="coiled-coil region" evidence="1">
    <location>
        <begin position="1113"/>
        <end position="1144"/>
    </location>
</feature>
<feature type="compositionally biased region" description="Polar residues" evidence="2">
    <location>
        <begin position="1311"/>
        <end position="1335"/>
    </location>
</feature>
<feature type="compositionally biased region" description="Basic residues" evidence="2">
    <location>
        <begin position="461"/>
        <end position="474"/>
    </location>
</feature>
<feature type="region of interest" description="Disordered" evidence="2">
    <location>
        <begin position="1307"/>
        <end position="1336"/>
    </location>
</feature>
<sequence length="1389" mass="163925">MKQNEKNQTTNTKGNKCKICGVYTEKIFLKVLVLTLPFRFSILSPFSKGCGKVFLCKTCPNLITTMKNLECHGSKITISIRYLPFDEMFRLISFKKGQRFFVIKNNTQQKVTNSQNKNKIKIKNQNKMKKKNKNKNKNKIKNQKEKQKKKKIHSTHNLPLNKLSIDFASIEANTNSNQQHFQKVKSHQLLSVFKTKGLEKSIQKKNFKAEKNLSKRWSGMTLKTGRQPTHDYSQICQISDEQILSFTLVDNHLILNNNNSSQSRQRSGSPTQEQASNNSQQNNTNQQQQQQNNTNQQQNNTNQQQQQQQQQQQSSKPRITGIQSIINQTQPQSDFTNFEFQQERTQELQEMRRRKQQKRREEQKRRLQDQKQKLLQQRQQLFSLSQEHENVFQNTTPMNKGNLKVLPNEKQIPKYSLELTKTDKKINPPFIQTVSGIGLNKSNVGQIPNNFSPNNNAYPRGRQKRSFRNPKRNSRMVSYFHHPNQTKKPMFQNNNEKQNQQFHSNLIQLKNNSPITNYSKLNRNSNNNNNNNNIRNNNNQNNNRNNNLIKNSLTSGYQSWLKDKISKNSNHIKNDDSKEKEDLKNYYSNLNKTNPKIISINPHNHPLDNISKPNSMEIYSFNNNRNNHLNDTIDDNKQLFFDKQYNNNNQNNGNRNYSLYKKRLNDFENNFDKVAEEEFIKDDENEFIRDDENEESRFEENKESRLKENEKNTKYCDPENEITFLKLLLQKKWKDEKNQKTKFQNFISLPFGLNEIDIDFQEKDQNIQNKEEGLFSKMKIPDNDEIIDKIMDNTNDLTDFIKDFEEKKQLKFLELLDEFESNKINFEKNISNILYRFNQKKFQIDKIILKSIGDSLTEKKSITKNIYHNFDYDDQEREIFPILQPHFLEWFQKIDEFDLENSLKKIDSPLRTKMKLNIEKEEKKKRKNRQSTKDSRTVINKNLQNTNNKNLSSESFSMEMTNKNENLTSKILILDSKKENMEIINTEKNETLSGFNENENANMSHNNYPNLIQKNNLMNQGEYSSKPKERKAIIDFFIYQIMGQFEYEVYPKPPLNNSIENQKLTINKNIVNERNSNSRSNDISGGSISSGSNTKELQNNLFNTTEFNKSKSNEIKKNEYQDMKEQQKIIQAQLQKLIREQEKNGFNLKGSPKTINNTVDFQKKQVVNKQIISIKPVTKQPIHNNQNRNINLSNNNNNNNNNSNSNIDNSDLNNFYGSGNVYQLTHDSNLQMNNQTFVKRKYDNYSKKYNKSDYYSNHSQQKFRNFENPKYRKHGIHQSEINQRNNFSNTQPQKNLSFQRNQYQKFLPNNEKGNFDSNKSNNRNISPFSSQSNPKQAKLFNDLTNDSTRKRVLTIKNDGDIFNDLIEPQKKIIKIQTTKNIIQHFPKKN</sequence>
<feature type="compositionally biased region" description="Basic and acidic residues" evidence="2">
    <location>
        <begin position="359"/>
        <end position="372"/>
    </location>
</feature>
<feature type="region of interest" description="Disordered" evidence="2">
    <location>
        <begin position="1179"/>
        <end position="1211"/>
    </location>
</feature>
<organism evidence="3 4">
    <name type="scientific">Anaeramoeba flamelloides</name>
    <dbReference type="NCBI Taxonomy" id="1746091"/>
    <lineage>
        <taxon>Eukaryota</taxon>
        <taxon>Metamonada</taxon>
        <taxon>Anaeramoebidae</taxon>
        <taxon>Anaeramoeba</taxon>
    </lineage>
</organism>
<feature type="compositionally biased region" description="Low complexity" evidence="2">
    <location>
        <begin position="940"/>
        <end position="950"/>
    </location>
</feature>
<name>A0AAV7Z1U3_9EUKA</name>
<comment type="caution">
    <text evidence="3">The sequence shown here is derived from an EMBL/GenBank/DDBJ whole genome shotgun (WGS) entry which is preliminary data.</text>
</comment>
<proteinExistence type="predicted"/>
<evidence type="ECO:0000313" key="4">
    <source>
        <dbReference type="Proteomes" id="UP001146793"/>
    </source>
</evidence>
<feature type="region of interest" description="Disordered" evidence="2">
    <location>
        <begin position="258"/>
        <end position="319"/>
    </location>
</feature>
<evidence type="ECO:0000256" key="1">
    <source>
        <dbReference type="SAM" id="Coils"/>
    </source>
</evidence>
<accession>A0AAV7Z1U3</accession>
<feature type="region of interest" description="Disordered" evidence="2">
    <location>
        <begin position="1071"/>
        <end position="1095"/>
    </location>
</feature>
<reference evidence="3" key="1">
    <citation type="submission" date="2022-08" db="EMBL/GenBank/DDBJ databases">
        <title>Novel sulphate-reducing endosymbionts in the free-living metamonad Anaeramoeba.</title>
        <authorList>
            <person name="Jerlstrom-Hultqvist J."/>
            <person name="Cepicka I."/>
            <person name="Gallot-Lavallee L."/>
            <person name="Salas-Leiva D."/>
            <person name="Curtis B.A."/>
            <person name="Zahonova K."/>
            <person name="Pipaliya S."/>
            <person name="Dacks J."/>
            <person name="Roger A.J."/>
        </authorList>
    </citation>
    <scope>NUCLEOTIDE SEQUENCE</scope>
    <source>
        <strain evidence="3">Busselton2</strain>
    </source>
</reference>
<evidence type="ECO:0000313" key="3">
    <source>
        <dbReference type="EMBL" id="KAJ3435779.1"/>
    </source>
</evidence>
<protein>
    <submittedName>
        <fullName evidence="3">Uncharacterized protein</fullName>
    </submittedName>
</protein>
<feature type="region of interest" description="Disordered" evidence="2">
    <location>
        <begin position="515"/>
        <end position="550"/>
    </location>
</feature>
<feature type="compositionally biased region" description="Low complexity" evidence="2">
    <location>
        <begin position="258"/>
        <end position="267"/>
    </location>
</feature>
<keyword evidence="1" id="KW-0175">Coiled coil</keyword>
<feature type="region of interest" description="Disordered" evidence="2">
    <location>
        <begin position="112"/>
        <end position="153"/>
    </location>
</feature>
<gene>
    <name evidence="3" type="ORF">M0812_17818</name>
</gene>
<evidence type="ECO:0000256" key="2">
    <source>
        <dbReference type="SAM" id="MobiDB-lite"/>
    </source>
</evidence>
<feature type="coiled-coil region" evidence="1">
    <location>
        <begin position="657"/>
        <end position="709"/>
    </location>
</feature>
<feature type="compositionally biased region" description="Low complexity" evidence="2">
    <location>
        <begin position="1184"/>
        <end position="1211"/>
    </location>
</feature>
<feature type="compositionally biased region" description="Basic residues" evidence="2">
    <location>
        <begin position="118"/>
        <end position="153"/>
    </location>
</feature>
<dbReference type="Proteomes" id="UP001146793">
    <property type="component" value="Unassembled WGS sequence"/>
</dbReference>
<feature type="region of interest" description="Disordered" evidence="2">
    <location>
        <begin position="450"/>
        <end position="474"/>
    </location>
</feature>
<feature type="compositionally biased region" description="Low complexity" evidence="2">
    <location>
        <begin position="276"/>
        <end position="315"/>
    </location>
</feature>
<feature type="region of interest" description="Disordered" evidence="2">
    <location>
        <begin position="918"/>
        <end position="950"/>
    </location>
</feature>
<feature type="compositionally biased region" description="Low complexity" evidence="2">
    <location>
        <begin position="522"/>
        <end position="547"/>
    </location>
</feature>
<feature type="compositionally biased region" description="Low complexity" evidence="2">
    <location>
        <begin position="1071"/>
        <end position="1093"/>
    </location>
</feature>
<feature type="region of interest" description="Disordered" evidence="2">
    <location>
        <begin position="344"/>
        <end position="373"/>
    </location>
</feature>